<keyword evidence="4" id="KW-1185">Reference proteome</keyword>
<feature type="compositionally biased region" description="Basic and acidic residues" evidence="2">
    <location>
        <begin position="134"/>
        <end position="149"/>
    </location>
</feature>
<proteinExistence type="inferred from homology"/>
<dbReference type="GO" id="GO:0008270">
    <property type="term" value="F:zinc ion binding"/>
    <property type="evidence" value="ECO:0007669"/>
    <property type="project" value="InterPro"/>
</dbReference>
<dbReference type="Gene3D" id="1.10.10.1550">
    <property type="entry name" value="ROS/MUCR transcriptional regulator protein"/>
    <property type="match status" value="1"/>
</dbReference>
<dbReference type="Pfam" id="PF05443">
    <property type="entry name" value="ROS_MUCR"/>
    <property type="match status" value="1"/>
</dbReference>
<dbReference type="OrthoDB" id="9809693at2"/>
<gene>
    <name evidence="3" type="ORF">SAMN02745161_3020</name>
</gene>
<accession>A0A1N6IXB0</accession>
<dbReference type="RefSeq" id="WP_074217763.1">
    <property type="nucleotide sequence ID" value="NZ_FSRG01000007.1"/>
</dbReference>
<evidence type="ECO:0000313" key="3">
    <source>
        <dbReference type="EMBL" id="SIO36595.1"/>
    </source>
</evidence>
<sequence>MNPNPYLEQAMEMVKAQAGVKQMTPAEIVEMTKEVAEGLNNYVSGTEEVESEIQEPFIEPKRAIRLNHIICVECGAKFKILSKKHLASHGLTSDEYREKWGYKKGTSLVCKSVTQKRREKIVSTKIWMKTSKNSKSEKNDSDSKPDKKK</sequence>
<feature type="region of interest" description="Disordered" evidence="2">
    <location>
        <begin position="126"/>
        <end position="149"/>
    </location>
</feature>
<dbReference type="InterPro" id="IPR008807">
    <property type="entry name" value="ROS_MUCR"/>
</dbReference>
<dbReference type="GO" id="GO:0003677">
    <property type="term" value="F:DNA binding"/>
    <property type="evidence" value="ECO:0007669"/>
    <property type="project" value="InterPro"/>
</dbReference>
<comment type="similarity">
    <text evidence="1">Belongs to the ros/MucR family.</text>
</comment>
<dbReference type="STRING" id="1121457.SAMN02745161_3020"/>
<evidence type="ECO:0000256" key="2">
    <source>
        <dbReference type="SAM" id="MobiDB-lite"/>
    </source>
</evidence>
<evidence type="ECO:0000313" key="4">
    <source>
        <dbReference type="Proteomes" id="UP000184694"/>
    </source>
</evidence>
<dbReference type="GO" id="GO:0006355">
    <property type="term" value="P:regulation of DNA-templated transcription"/>
    <property type="evidence" value="ECO:0007669"/>
    <property type="project" value="InterPro"/>
</dbReference>
<name>A0A1N6IXB0_9BACT</name>
<protein>
    <submittedName>
        <fullName evidence="3">Transcriptional regulator, MucR family</fullName>
    </submittedName>
</protein>
<dbReference type="Proteomes" id="UP000184694">
    <property type="component" value="Unassembled WGS sequence"/>
</dbReference>
<dbReference type="AlphaFoldDB" id="A0A1N6IXB0"/>
<evidence type="ECO:0000256" key="1">
    <source>
        <dbReference type="ARBA" id="ARBA00007031"/>
    </source>
</evidence>
<organism evidence="3 4">
    <name type="scientific">Halodesulfovibrio marinisediminis DSM 17456</name>
    <dbReference type="NCBI Taxonomy" id="1121457"/>
    <lineage>
        <taxon>Bacteria</taxon>
        <taxon>Pseudomonadati</taxon>
        <taxon>Thermodesulfobacteriota</taxon>
        <taxon>Desulfovibrionia</taxon>
        <taxon>Desulfovibrionales</taxon>
        <taxon>Desulfovibrionaceae</taxon>
        <taxon>Halodesulfovibrio</taxon>
    </lineage>
</organism>
<dbReference type="EMBL" id="FSRG01000007">
    <property type="protein sequence ID" value="SIO36595.1"/>
    <property type="molecule type" value="Genomic_DNA"/>
</dbReference>
<reference evidence="4" key="1">
    <citation type="submission" date="2016-11" db="EMBL/GenBank/DDBJ databases">
        <authorList>
            <person name="Varghese N."/>
            <person name="Submissions S."/>
        </authorList>
    </citation>
    <scope>NUCLEOTIDE SEQUENCE [LARGE SCALE GENOMIC DNA]</scope>
    <source>
        <strain evidence="4">DSM 17456</strain>
    </source>
</reference>
<dbReference type="InterPro" id="IPR041920">
    <property type="entry name" value="ROS/MUCR_sf"/>
</dbReference>